<keyword evidence="2" id="KW-1133">Transmembrane helix</keyword>
<dbReference type="Proteomes" id="UP000016930">
    <property type="component" value="Unassembled WGS sequence"/>
</dbReference>
<feature type="region of interest" description="Disordered" evidence="1">
    <location>
        <begin position="1"/>
        <end position="22"/>
    </location>
</feature>
<feature type="compositionally biased region" description="Polar residues" evidence="1">
    <location>
        <begin position="11"/>
        <end position="20"/>
    </location>
</feature>
<dbReference type="AlphaFoldDB" id="M2QWG7"/>
<evidence type="ECO:0000313" key="3">
    <source>
        <dbReference type="EMBL" id="EMD36465.1"/>
    </source>
</evidence>
<protein>
    <submittedName>
        <fullName evidence="3">Uncharacterized protein</fullName>
    </submittedName>
</protein>
<evidence type="ECO:0000313" key="4">
    <source>
        <dbReference type="Proteomes" id="UP000016930"/>
    </source>
</evidence>
<organism evidence="3 4">
    <name type="scientific">Ceriporiopsis subvermispora (strain B)</name>
    <name type="common">White-rot fungus</name>
    <name type="synonym">Gelatoporia subvermispora</name>
    <dbReference type="NCBI Taxonomy" id="914234"/>
    <lineage>
        <taxon>Eukaryota</taxon>
        <taxon>Fungi</taxon>
        <taxon>Dikarya</taxon>
        <taxon>Basidiomycota</taxon>
        <taxon>Agaricomycotina</taxon>
        <taxon>Agaricomycetes</taxon>
        <taxon>Polyporales</taxon>
        <taxon>Gelatoporiaceae</taxon>
        <taxon>Gelatoporia</taxon>
    </lineage>
</organism>
<keyword evidence="2" id="KW-0812">Transmembrane</keyword>
<evidence type="ECO:0000256" key="2">
    <source>
        <dbReference type="SAM" id="Phobius"/>
    </source>
</evidence>
<keyword evidence="4" id="KW-1185">Reference proteome</keyword>
<feature type="transmembrane region" description="Helical" evidence="2">
    <location>
        <begin position="68"/>
        <end position="88"/>
    </location>
</feature>
<proteinExistence type="predicted"/>
<keyword evidence="2" id="KW-0472">Membrane</keyword>
<sequence>MQADGCDPSHDTSMAGTSDRMSADSVWSLGVNPSRSRPPSLLNCADGTAHAGVLVLRTPSIEEAKETFASAINFVAGVCNFLIAIYLLPKAEALQVERLTYCSL</sequence>
<dbReference type="HOGENOM" id="CLU_2249815_0_0_1"/>
<reference evidence="3 4" key="1">
    <citation type="journal article" date="2012" name="Proc. Natl. Acad. Sci. U.S.A.">
        <title>Comparative genomics of Ceriporiopsis subvermispora and Phanerochaete chrysosporium provide insight into selective ligninolysis.</title>
        <authorList>
            <person name="Fernandez-Fueyo E."/>
            <person name="Ruiz-Duenas F.J."/>
            <person name="Ferreira P."/>
            <person name="Floudas D."/>
            <person name="Hibbett D.S."/>
            <person name="Canessa P."/>
            <person name="Larrondo L.F."/>
            <person name="James T.Y."/>
            <person name="Seelenfreund D."/>
            <person name="Lobos S."/>
            <person name="Polanco R."/>
            <person name="Tello M."/>
            <person name="Honda Y."/>
            <person name="Watanabe T."/>
            <person name="Watanabe T."/>
            <person name="Ryu J.S."/>
            <person name="Kubicek C.P."/>
            <person name="Schmoll M."/>
            <person name="Gaskell J."/>
            <person name="Hammel K.E."/>
            <person name="St John F.J."/>
            <person name="Vanden Wymelenberg A."/>
            <person name="Sabat G."/>
            <person name="Splinter BonDurant S."/>
            <person name="Syed K."/>
            <person name="Yadav J.S."/>
            <person name="Doddapaneni H."/>
            <person name="Subramanian V."/>
            <person name="Lavin J.L."/>
            <person name="Oguiza J.A."/>
            <person name="Perez G."/>
            <person name="Pisabarro A.G."/>
            <person name="Ramirez L."/>
            <person name="Santoyo F."/>
            <person name="Master E."/>
            <person name="Coutinho P.M."/>
            <person name="Henrissat B."/>
            <person name="Lombard V."/>
            <person name="Magnuson J.K."/>
            <person name="Kuees U."/>
            <person name="Hori C."/>
            <person name="Igarashi K."/>
            <person name="Samejima M."/>
            <person name="Held B.W."/>
            <person name="Barry K.W."/>
            <person name="LaButti K.M."/>
            <person name="Lapidus A."/>
            <person name="Lindquist E.A."/>
            <person name="Lucas S.M."/>
            <person name="Riley R."/>
            <person name="Salamov A.A."/>
            <person name="Hoffmeister D."/>
            <person name="Schwenk D."/>
            <person name="Hadar Y."/>
            <person name="Yarden O."/>
            <person name="de Vries R.P."/>
            <person name="Wiebenga A."/>
            <person name="Stenlid J."/>
            <person name="Eastwood D."/>
            <person name="Grigoriev I.V."/>
            <person name="Berka R.M."/>
            <person name="Blanchette R.A."/>
            <person name="Kersten P."/>
            <person name="Martinez A.T."/>
            <person name="Vicuna R."/>
            <person name="Cullen D."/>
        </authorList>
    </citation>
    <scope>NUCLEOTIDE SEQUENCE [LARGE SCALE GENOMIC DNA]</scope>
    <source>
        <strain evidence="3 4">B</strain>
    </source>
</reference>
<gene>
    <name evidence="3" type="ORF">CERSUDRAFT_74428</name>
</gene>
<accession>M2QWG7</accession>
<name>M2QWG7_CERS8</name>
<dbReference type="EMBL" id="KB445798">
    <property type="protein sequence ID" value="EMD36465.1"/>
    <property type="molecule type" value="Genomic_DNA"/>
</dbReference>
<evidence type="ECO:0000256" key="1">
    <source>
        <dbReference type="SAM" id="MobiDB-lite"/>
    </source>
</evidence>